<accession>M5IPS7</accession>
<dbReference type="RefSeq" id="WP_009497319.1">
    <property type="nucleotide sequence ID" value="NZ_AMZQ01000021.1"/>
</dbReference>
<name>M5IPS7_9BACT</name>
<dbReference type="Proteomes" id="UP000011939">
    <property type="component" value="Unassembled WGS sequence"/>
</dbReference>
<reference evidence="1 2" key="1">
    <citation type="journal article" date="2013" name="Genome Announc.">
        <title>Genome Sequence of Campylobacter showae UNSWCD, Isolated from a Patient with Crohn's Disease.</title>
        <authorList>
            <person name="Tay A.P."/>
            <person name="Kaakoush N.O."/>
            <person name="Deshpande N.P."/>
            <person name="Chen Z."/>
            <person name="Mitchell H."/>
            <person name="Wilkins M.R."/>
        </authorList>
    </citation>
    <scope>NUCLEOTIDE SEQUENCE [LARGE SCALE GENOMIC DNA]</scope>
    <source>
        <strain evidence="1 2">CSUNSWCD</strain>
    </source>
</reference>
<dbReference type="STRING" id="1244083.CSUNSWCD_1497"/>
<dbReference type="OrthoDB" id="9960777at2"/>
<organism evidence="1 2">
    <name type="scientific">Campylobacter showae CSUNSWCD</name>
    <dbReference type="NCBI Taxonomy" id="1244083"/>
    <lineage>
        <taxon>Bacteria</taxon>
        <taxon>Pseudomonadati</taxon>
        <taxon>Campylobacterota</taxon>
        <taxon>Epsilonproteobacteria</taxon>
        <taxon>Campylobacterales</taxon>
        <taxon>Campylobacteraceae</taxon>
        <taxon>Campylobacter</taxon>
    </lineage>
</organism>
<evidence type="ECO:0000313" key="1">
    <source>
        <dbReference type="EMBL" id="EKU10133.1"/>
    </source>
</evidence>
<sequence>MLKLQNIKENFSAEEKVVNVKAWGGEVKIRPLTIAERNEVIATMQKDGEQEKVGLADFIAAQIKTAHFALVDPKISEDELKALPERAFEGVKEICDEVEKLNAKK</sequence>
<proteinExistence type="predicted"/>
<comment type="caution">
    <text evidence="1">The sequence shown here is derived from an EMBL/GenBank/DDBJ whole genome shotgun (WGS) entry which is preliminary data.</text>
</comment>
<evidence type="ECO:0000313" key="2">
    <source>
        <dbReference type="Proteomes" id="UP000011939"/>
    </source>
</evidence>
<dbReference type="PATRIC" id="fig|1244083.3.peg.2479"/>
<protein>
    <recommendedName>
        <fullName evidence="3">Phage protein</fullName>
    </recommendedName>
</protein>
<gene>
    <name evidence="1" type="ORF">CSUNSWCD_1497</name>
</gene>
<evidence type="ECO:0008006" key="3">
    <source>
        <dbReference type="Google" id="ProtNLM"/>
    </source>
</evidence>
<dbReference type="AlphaFoldDB" id="M5IPS7"/>
<dbReference type="EMBL" id="AMZQ01000021">
    <property type="protein sequence ID" value="EKU10133.1"/>
    <property type="molecule type" value="Genomic_DNA"/>
</dbReference>